<reference evidence="2" key="1">
    <citation type="journal article" date="2023" name="Front. Plant Sci.">
        <title>Chromosomal-level genome assembly of Melastoma candidum provides insights into trichome evolution.</title>
        <authorList>
            <person name="Zhong Y."/>
            <person name="Wu W."/>
            <person name="Sun C."/>
            <person name="Zou P."/>
            <person name="Liu Y."/>
            <person name="Dai S."/>
            <person name="Zhou R."/>
        </authorList>
    </citation>
    <scope>NUCLEOTIDE SEQUENCE [LARGE SCALE GENOMIC DNA]</scope>
</reference>
<gene>
    <name evidence="1" type="ORF">MLD38_018625</name>
</gene>
<comment type="caution">
    <text evidence="1">The sequence shown here is derived from an EMBL/GenBank/DDBJ whole genome shotgun (WGS) entry which is preliminary data.</text>
</comment>
<keyword evidence="2" id="KW-1185">Reference proteome</keyword>
<organism evidence="1 2">
    <name type="scientific">Melastoma candidum</name>
    <dbReference type="NCBI Taxonomy" id="119954"/>
    <lineage>
        <taxon>Eukaryota</taxon>
        <taxon>Viridiplantae</taxon>
        <taxon>Streptophyta</taxon>
        <taxon>Embryophyta</taxon>
        <taxon>Tracheophyta</taxon>
        <taxon>Spermatophyta</taxon>
        <taxon>Magnoliopsida</taxon>
        <taxon>eudicotyledons</taxon>
        <taxon>Gunneridae</taxon>
        <taxon>Pentapetalae</taxon>
        <taxon>rosids</taxon>
        <taxon>malvids</taxon>
        <taxon>Myrtales</taxon>
        <taxon>Melastomataceae</taxon>
        <taxon>Melastomatoideae</taxon>
        <taxon>Melastomateae</taxon>
        <taxon>Melastoma</taxon>
    </lineage>
</organism>
<dbReference type="Proteomes" id="UP001057402">
    <property type="component" value="Chromosome 5"/>
</dbReference>
<accession>A0ACB9QUC3</accession>
<proteinExistence type="predicted"/>
<dbReference type="EMBL" id="CM042884">
    <property type="protein sequence ID" value="KAI4370258.1"/>
    <property type="molecule type" value="Genomic_DNA"/>
</dbReference>
<protein>
    <submittedName>
        <fullName evidence="1">Uncharacterized protein</fullName>
    </submittedName>
</protein>
<sequence length="111" mass="12391">MPSASRGRIRSRSCERLCSTRARPCCGRSSPESGSSSTFELYSHDMTRQIETHHYVARLHQDFLQFAVYDSDDSSGGLIDRSGVGVEYAVSDGIFVALPAEEQKLWHSQAY</sequence>
<evidence type="ECO:0000313" key="2">
    <source>
        <dbReference type="Proteomes" id="UP001057402"/>
    </source>
</evidence>
<name>A0ACB9QUC3_9MYRT</name>
<evidence type="ECO:0000313" key="1">
    <source>
        <dbReference type="EMBL" id="KAI4370258.1"/>
    </source>
</evidence>